<dbReference type="Pfam" id="PF13391">
    <property type="entry name" value="HNH_2"/>
    <property type="match status" value="1"/>
</dbReference>
<evidence type="ECO:0000313" key="3">
    <source>
        <dbReference type="EMBL" id="AND70628.1"/>
    </source>
</evidence>
<feature type="compositionally biased region" description="Basic and acidic residues" evidence="1">
    <location>
        <begin position="244"/>
        <end position="262"/>
    </location>
</feature>
<dbReference type="REBASE" id="145186">
    <property type="entry name" value="DthB10MrrP"/>
</dbReference>
<protein>
    <recommendedName>
        <fullName evidence="2">HNH nuclease domain-containing protein</fullName>
    </recommendedName>
</protein>
<dbReference type="AlphaFoldDB" id="A0A160N4T1"/>
<organism evidence="3 4">
    <name type="scientific">Dyella thiooxydans</name>
    <dbReference type="NCBI Taxonomy" id="445710"/>
    <lineage>
        <taxon>Bacteria</taxon>
        <taxon>Pseudomonadati</taxon>
        <taxon>Pseudomonadota</taxon>
        <taxon>Gammaproteobacteria</taxon>
        <taxon>Lysobacterales</taxon>
        <taxon>Rhodanobacteraceae</taxon>
        <taxon>Dyella</taxon>
    </lineage>
</organism>
<dbReference type="Proteomes" id="UP000077255">
    <property type="component" value="Chromosome"/>
</dbReference>
<feature type="region of interest" description="Disordered" evidence="1">
    <location>
        <begin position="244"/>
        <end position="270"/>
    </location>
</feature>
<dbReference type="EMBL" id="CP014841">
    <property type="protein sequence ID" value="AND70628.1"/>
    <property type="molecule type" value="Genomic_DNA"/>
</dbReference>
<dbReference type="RefSeq" id="WP_063673639.1">
    <property type="nucleotide sequence ID" value="NZ_CP014841.1"/>
</dbReference>
<dbReference type="KEGG" id="dtx:ATSB10_31740"/>
<accession>A0A160N4T1</accession>
<evidence type="ECO:0000256" key="1">
    <source>
        <dbReference type="SAM" id="MobiDB-lite"/>
    </source>
</evidence>
<dbReference type="InterPro" id="IPR003615">
    <property type="entry name" value="HNH_nuc"/>
</dbReference>
<evidence type="ECO:0000313" key="4">
    <source>
        <dbReference type="Proteomes" id="UP000077255"/>
    </source>
</evidence>
<dbReference type="STRING" id="445710.ATSB10_31740"/>
<gene>
    <name evidence="3" type="ORF">ATSB10_31740</name>
</gene>
<evidence type="ECO:0000259" key="2">
    <source>
        <dbReference type="Pfam" id="PF13391"/>
    </source>
</evidence>
<proteinExistence type="predicted"/>
<keyword evidence="4" id="KW-1185">Reference proteome</keyword>
<reference evidence="3 4" key="1">
    <citation type="submission" date="2016-02" db="EMBL/GenBank/DDBJ databases">
        <title>Complete genome sequencing and analysis of ATSB10, Dyella thiooxydans isolated from rhizosphere soil of sunflower (Helianthus annuus L.).</title>
        <authorList>
            <person name="Lee Y."/>
            <person name="Hwangbo K."/>
            <person name="Chung H."/>
            <person name="Yoo J."/>
            <person name="Kim K.Y."/>
            <person name="Sa T.M."/>
            <person name="Um Y."/>
            <person name="Madhaiyan M."/>
        </authorList>
    </citation>
    <scope>NUCLEOTIDE SEQUENCE [LARGE SCALE GENOMIC DNA]</scope>
    <source>
        <strain evidence="3 4">ATSB10</strain>
    </source>
</reference>
<dbReference type="PATRIC" id="fig|445710.3.peg.3174"/>
<name>A0A160N4T1_9GAMM</name>
<sequence length="270" mass="31043">MAQQQRLDMGALYWRVLDAIKELGPSTTEQVQEWLEEHHPAAAKTRANDRLCLLTVNDANRRYHNHSRREFRSDQGHPQDALFRREDGVYELYDIRRHGVWDLQPGGKSYIAVKVELHPLRAAMDAARTAMEREVEPLTGEDDARERVMRAIALREGQQQFRALLLEAYEGRCAVTGCIVPELLEAAHIVPYRGPDTNRVDNGLLLRSDIHTLFDRGMWWVDANGMIELVERLRGTEYEAHAGKRLDLPRDPDQRPHPDHLALHRSVAQG</sequence>
<feature type="domain" description="HNH nuclease" evidence="2">
    <location>
        <begin position="173"/>
        <end position="221"/>
    </location>
</feature>